<name>A0A4U0H2H4_9SPHI</name>
<proteinExistence type="predicted"/>
<keyword evidence="2" id="KW-1185">Reference proteome</keyword>
<organism evidence="1 2">
    <name type="scientific">Sphingobacterium alkalisoli</name>
    <dbReference type="NCBI Taxonomy" id="1874115"/>
    <lineage>
        <taxon>Bacteria</taxon>
        <taxon>Pseudomonadati</taxon>
        <taxon>Bacteroidota</taxon>
        <taxon>Sphingobacteriia</taxon>
        <taxon>Sphingobacteriales</taxon>
        <taxon>Sphingobacteriaceae</taxon>
        <taxon>Sphingobacterium</taxon>
    </lineage>
</organism>
<dbReference type="AlphaFoldDB" id="A0A4U0H2H4"/>
<gene>
    <name evidence="1" type="ORF">FAZ19_11900</name>
</gene>
<dbReference type="EMBL" id="SUKA01000003">
    <property type="protein sequence ID" value="TJY65815.1"/>
    <property type="molecule type" value="Genomic_DNA"/>
</dbReference>
<comment type="caution">
    <text evidence="1">The sequence shown here is derived from an EMBL/GenBank/DDBJ whole genome shotgun (WGS) entry which is preliminary data.</text>
</comment>
<dbReference type="OrthoDB" id="710566at2"/>
<protein>
    <submittedName>
        <fullName evidence="1">Uncharacterized protein</fullName>
    </submittedName>
</protein>
<evidence type="ECO:0000313" key="1">
    <source>
        <dbReference type="EMBL" id="TJY65815.1"/>
    </source>
</evidence>
<dbReference type="RefSeq" id="WP_136820944.1">
    <property type="nucleotide sequence ID" value="NZ_BMJX01000003.1"/>
</dbReference>
<evidence type="ECO:0000313" key="2">
    <source>
        <dbReference type="Proteomes" id="UP000309872"/>
    </source>
</evidence>
<dbReference type="Proteomes" id="UP000309872">
    <property type="component" value="Unassembled WGS sequence"/>
</dbReference>
<reference evidence="1 2" key="1">
    <citation type="submission" date="2019-04" db="EMBL/GenBank/DDBJ databases">
        <title>Sphingobacterium olei sp. nov., isolated from oil-contaminated soil.</title>
        <authorList>
            <person name="Liu B."/>
        </authorList>
    </citation>
    <scope>NUCLEOTIDE SEQUENCE [LARGE SCALE GENOMIC DNA]</scope>
    <source>
        <strain evidence="1 2">Y3L14</strain>
    </source>
</reference>
<accession>A0A4U0H2H4</accession>
<sequence length="205" mass="23875">MDHSEFDEIASIIELLEFLRNHFRLEKNEVDRLAELKAGQYSRMVGKNQKIDLESLRDVCKKIYNLTVKELLNLDGKIPKEDNLPKEIRELTAGRNTVRSQERLDLTSYLIIIIAKHYKTRDIVSNKVIRLYLPPNLINKSIELGKTNIKHCFEDINKGAEIKRKVYKLISPISAELIKKARESVDPTWLKEFEEKVRDSDGKKA</sequence>